<evidence type="ECO:0000313" key="2">
    <source>
        <dbReference type="Proteomes" id="UP000228711"/>
    </source>
</evidence>
<evidence type="ECO:0000313" key="1">
    <source>
        <dbReference type="EMBL" id="PIS41261.1"/>
    </source>
</evidence>
<sequence length="251" mass="28849">MPQDTTIHRDGVARCTRYAFGPNKLHLCGPDANAEVFAYMKEGIVDPGLEKLLSRFSTLYPYLEHIARANHIRDPFDDRVVHAYWIGNELLETITPQSFYTHLADTLDLKHKYTPKEFEQLARKLPQGARMHHSFHVFNAYKRTGHDARFHNLESMDSCRISWGTVATVDGPTITLKRKPLILNGHHIGLGEEENFVVTRQLQDDVEFDELKPGDVLSLHWGRLCEVISKQDARLLEHYTNKHIALTNLTL</sequence>
<dbReference type="Proteomes" id="UP000228711">
    <property type="component" value="Unassembled WGS sequence"/>
</dbReference>
<dbReference type="EMBL" id="PEXV01000133">
    <property type="protein sequence ID" value="PIS41261.1"/>
    <property type="molecule type" value="Genomic_DNA"/>
</dbReference>
<dbReference type="AlphaFoldDB" id="A0A2H0YRY0"/>
<organism evidence="1 2">
    <name type="scientific">Candidatus Kerfeldbacteria bacterium CG08_land_8_20_14_0_20_42_7</name>
    <dbReference type="NCBI Taxonomy" id="2014245"/>
    <lineage>
        <taxon>Bacteria</taxon>
        <taxon>Candidatus Kerfeldiibacteriota</taxon>
    </lineage>
</organism>
<dbReference type="InterPro" id="IPR045660">
    <property type="entry name" value="DUF6390"/>
</dbReference>
<proteinExistence type="predicted"/>
<reference evidence="2" key="1">
    <citation type="submission" date="2017-09" db="EMBL/GenBank/DDBJ databases">
        <title>Depth-based differentiation of microbial function through sediment-hosted aquifers and enrichment of novel symbionts in the deep terrestrial subsurface.</title>
        <authorList>
            <person name="Probst A.J."/>
            <person name="Ladd B."/>
            <person name="Jarett J.K."/>
            <person name="Geller-Mcgrath D.E."/>
            <person name="Sieber C.M.K."/>
            <person name="Emerson J.B."/>
            <person name="Anantharaman K."/>
            <person name="Thomas B.C."/>
            <person name="Malmstrom R."/>
            <person name="Stieglmeier M."/>
            <person name="Klingl A."/>
            <person name="Woyke T."/>
            <person name="Ryan C.M."/>
            <person name="Banfield J.F."/>
        </authorList>
    </citation>
    <scope>NUCLEOTIDE SEQUENCE [LARGE SCALE GENOMIC DNA]</scope>
</reference>
<gene>
    <name evidence="1" type="ORF">COT25_04065</name>
</gene>
<dbReference type="Pfam" id="PF19927">
    <property type="entry name" value="DUF6390"/>
    <property type="match status" value="1"/>
</dbReference>
<accession>A0A2H0YRY0</accession>
<protein>
    <submittedName>
        <fullName evidence="1">Uncharacterized protein</fullName>
    </submittedName>
</protein>
<comment type="caution">
    <text evidence="1">The sequence shown here is derived from an EMBL/GenBank/DDBJ whole genome shotgun (WGS) entry which is preliminary data.</text>
</comment>
<name>A0A2H0YRY0_9BACT</name>